<keyword evidence="2" id="KW-1185">Reference proteome</keyword>
<proteinExistence type="predicted"/>
<dbReference type="SUPFAM" id="SSF50978">
    <property type="entry name" value="WD40 repeat-like"/>
    <property type="match status" value="1"/>
</dbReference>
<accession>A0A8E0VFM4</accession>
<dbReference type="InterPro" id="IPR036322">
    <property type="entry name" value="WD40_repeat_dom_sf"/>
</dbReference>
<dbReference type="OrthoDB" id="341486at2759"/>
<organism evidence="1 2">
    <name type="scientific">Fasciolopsis buskii</name>
    <dbReference type="NCBI Taxonomy" id="27845"/>
    <lineage>
        <taxon>Eukaryota</taxon>
        <taxon>Metazoa</taxon>
        <taxon>Spiralia</taxon>
        <taxon>Lophotrochozoa</taxon>
        <taxon>Platyhelminthes</taxon>
        <taxon>Trematoda</taxon>
        <taxon>Digenea</taxon>
        <taxon>Plagiorchiida</taxon>
        <taxon>Echinostomata</taxon>
        <taxon>Echinostomatoidea</taxon>
        <taxon>Fasciolidae</taxon>
        <taxon>Fasciolopsis</taxon>
    </lineage>
</organism>
<dbReference type="PANTHER" id="PTHR16453:SF9">
    <property type="entry name" value="GATOR COMPLEX PROTEIN MIOS"/>
    <property type="match status" value="1"/>
</dbReference>
<dbReference type="GO" id="GO:0005737">
    <property type="term" value="C:cytoplasm"/>
    <property type="evidence" value="ECO:0007669"/>
    <property type="project" value="TreeGrafter"/>
</dbReference>
<dbReference type="EMBL" id="LUCM01006691">
    <property type="protein sequence ID" value="KAA0190926.1"/>
    <property type="molecule type" value="Genomic_DNA"/>
</dbReference>
<reference evidence="1" key="1">
    <citation type="submission" date="2019-05" db="EMBL/GenBank/DDBJ databases">
        <title>Annotation for the trematode Fasciolopsis buski.</title>
        <authorList>
            <person name="Choi Y.-J."/>
        </authorList>
    </citation>
    <scope>NUCLEOTIDE SEQUENCE</scope>
    <source>
        <strain evidence="1">HT</strain>
        <tissue evidence="1">Whole worm</tissue>
    </source>
</reference>
<dbReference type="AlphaFoldDB" id="A0A8E0VFM4"/>
<dbReference type="InterPro" id="IPR037593">
    <property type="entry name" value="MIOS/Sea4"/>
</dbReference>
<protein>
    <submittedName>
        <fullName evidence="1">Uncharacterized protein</fullName>
    </submittedName>
</protein>
<evidence type="ECO:0000313" key="1">
    <source>
        <dbReference type="EMBL" id="KAA0190926.1"/>
    </source>
</evidence>
<comment type="caution">
    <text evidence="1">The sequence shown here is derived from an EMBL/GenBank/DDBJ whole genome shotgun (WGS) entry which is preliminary data.</text>
</comment>
<sequence>MPFIDERDGSDEGFSQLVAVSATGGDVKLLSFQESSMTSDRFGLHNKELVARYPRGTICLAWNPWKRNLLAQVVDKTRHHREPSILIWDVTKSTGSRSVVSQNPVRDPIAANRIPFPLPTSTANSVGDPNTIQLNQNVAKVLPVYGIACPKHQANMITDVMTCDKPICDMGTQETTSSFAWLTKSSFIAGMSGSYLKVFDLSGKLKKTCPFLVFP</sequence>
<dbReference type="PANTHER" id="PTHR16453">
    <property type="entry name" value="WD40 DOMAIN-CONTAINING PROTEIN MIO FAMILY MEMBER"/>
    <property type="match status" value="1"/>
</dbReference>
<dbReference type="Proteomes" id="UP000728185">
    <property type="component" value="Unassembled WGS sequence"/>
</dbReference>
<name>A0A8E0VFM4_9TREM</name>
<gene>
    <name evidence="1" type="ORF">FBUS_08385</name>
</gene>
<evidence type="ECO:0000313" key="2">
    <source>
        <dbReference type="Proteomes" id="UP000728185"/>
    </source>
</evidence>